<dbReference type="InterPro" id="IPR029068">
    <property type="entry name" value="Glyas_Bleomycin-R_OHBP_Dase"/>
</dbReference>
<dbReference type="PANTHER" id="PTHR36503:SF2">
    <property type="entry name" value="BLR2408 PROTEIN"/>
    <property type="match status" value="1"/>
</dbReference>
<accession>A0A7J5B6A2</accession>
<dbReference type="Pfam" id="PF00903">
    <property type="entry name" value="Glyoxalase"/>
    <property type="match status" value="1"/>
</dbReference>
<dbReference type="GO" id="GO:0016829">
    <property type="term" value="F:lyase activity"/>
    <property type="evidence" value="ECO:0007669"/>
    <property type="project" value="UniProtKB-KW"/>
</dbReference>
<evidence type="ECO:0000313" key="2">
    <source>
        <dbReference type="EMBL" id="KAB1639634.1"/>
    </source>
</evidence>
<dbReference type="PROSITE" id="PS51819">
    <property type="entry name" value="VOC"/>
    <property type="match status" value="1"/>
</dbReference>
<evidence type="ECO:0000259" key="1">
    <source>
        <dbReference type="PROSITE" id="PS51819"/>
    </source>
</evidence>
<dbReference type="RefSeq" id="WP_104253650.1">
    <property type="nucleotide sequence ID" value="NZ_CANKVH010000010.1"/>
</dbReference>
<dbReference type="SUPFAM" id="SSF54593">
    <property type="entry name" value="Glyoxalase/Bleomycin resistance protein/Dihydroxybiphenyl dioxygenase"/>
    <property type="match status" value="1"/>
</dbReference>
<reference evidence="2 3" key="1">
    <citation type="submission" date="2019-09" db="EMBL/GenBank/DDBJ databases">
        <title>Phylogeny of genus Pseudoclavibacter and closely related genus.</title>
        <authorList>
            <person name="Li Y."/>
        </authorList>
    </citation>
    <scope>NUCLEOTIDE SEQUENCE [LARGE SCALE GENOMIC DNA]</scope>
    <source>
        <strain evidence="2 3">THG-MD12</strain>
    </source>
</reference>
<gene>
    <name evidence="2" type="ORF">F8O03_04745</name>
</gene>
<dbReference type="Gene3D" id="3.10.180.10">
    <property type="entry name" value="2,3-Dihydroxybiphenyl 1,2-Dioxygenase, domain 1"/>
    <property type="match status" value="1"/>
</dbReference>
<feature type="domain" description="VOC" evidence="1">
    <location>
        <begin position="4"/>
        <end position="131"/>
    </location>
</feature>
<comment type="caution">
    <text evidence="2">The sequence shown here is derived from an EMBL/GenBank/DDBJ whole genome shotgun (WGS) entry which is preliminary data.</text>
</comment>
<evidence type="ECO:0000313" key="3">
    <source>
        <dbReference type="Proteomes" id="UP000490386"/>
    </source>
</evidence>
<dbReference type="InterPro" id="IPR004360">
    <property type="entry name" value="Glyas_Fos-R_dOase_dom"/>
</dbReference>
<keyword evidence="2" id="KW-0456">Lyase</keyword>
<dbReference type="EMBL" id="WBJX01000001">
    <property type="protein sequence ID" value="KAB1639634.1"/>
    <property type="molecule type" value="Genomic_DNA"/>
</dbReference>
<dbReference type="OrthoDB" id="4265398at2"/>
<dbReference type="PANTHER" id="PTHR36503">
    <property type="entry name" value="BLR2520 PROTEIN"/>
    <property type="match status" value="1"/>
</dbReference>
<name>A0A7J5B6A2_9MICO</name>
<organism evidence="2 3">
    <name type="scientific">Pseudoclavibacter terrae</name>
    <dbReference type="NCBI Taxonomy" id="1530195"/>
    <lineage>
        <taxon>Bacteria</taxon>
        <taxon>Bacillati</taxon>
        <taxon>Actinomycetota</taxon>
        <taxon>Actinomycetes</taxon>
        <taxon>Micrococcales</taxon>
        <taxon>Microbacteriaceae</taxon>
        <taxon>Pseudoclavibacter</taxon>
    </lineage>
</organism>
<dbReference type="AlphaFoldDB" id="A0A7J5B6A2"/>
<protein>
    <submittedName>
        <fullName evidence="2">Lactoylglutathione lyase</fullName>
    </submittedName>
</protein>
<sequence>MGVSMVFPNLPVADVKAATDFYVGLGFTINPMFSDDSTSCVVVNEQVAIMLLQTERFQGFLPEGAETIVGGNRHESTTALLLGSTEEVDEITAKAEAGGGRIHRPAEANEFGMYGSAFDDLDGHLWEVFYMAAPEA</sequence>
<proteinExistence type="predicted"/>
<dbReference type="InterPro" id="IPR037523">
    <property type="entry name" value="VOC_core"/>
</dbReference>
<dbReference type="Proteomes" id="UP000490386">
    <property type="component" value="Unassembled WGS sequence"/>
</dbReference>
<keyword evidence="3" id="KW-1185">Reference proteome</keyword>